<protein>
    <recommendedName>
        <fullName evidence="9">Apolipoprotein N-acyltransferase</fullName>
        <shortName evidence="9">ALP N-acyltransferase</shortName>
        <ecNumber evidence="9">2.3.1.269</ecNumber>
    </recommendedName>
</protein>
<dbReference type="NCBIfam" id="TIGR00546">
    <property type="entry name" value="lnt"/>
    <property type="match status" value="1"/>
</dbReference>
<dbReference type="InterPro" id="IPR004563">
    <property type="entry name" value="Apolipo_AcylTrfase"/>
</dbReference>
<feature type="transmembrane region" description="Helical" evidence="9">
    <location>
        <begin position="7"/>
        <end position="27"/>
    </location>
</feature>
<evidence type="ECO:0000256" key="7">
    <source>
        <dbReference type="ARBA" id="ARBA00023136"/>
    </source>
</evidence>
<accession>A0ABP9AU51</accession>
<evidence type="ECO:0000256" key="6">
    <source>
        <dbReference type="ARBA" id="ARBA00022989"/>
    </source>
</evidence>
<dbReference type="Pfam" id="PF20154">
    <property type="entry name" value="LNT_N"/>
    <property type="match status" value="1"/>
</dbReference>
<evidence type="ECO:0000256" key="1">
    <source>
        <dbReference type="ARBA" id="ARBA00004651"/>
    </source>
</evidence>
<comment type="caution">
    <text evidence="11">The sequence shown here is derived from an EMBL/GenBank/DDBJ whole genome shotgun (WGS) entry which is preliminary data.</text>
</comment>
<keyword evidence="8 9" id="KW-0012">Acyltransferase</keyword>
<feature type="transmembrane region" description="Helical" evidence="9">
    <location>
        <begin position="756"/>
        <end position="782"/>
    </location>
</feature>
<dbReference type="InterPro" id="IPR003010">
    <property type="entry name" value="C-N_Hydrolase"/>
</dbReference>
<evidence type="ECO:0000313" key="11">
    <source>
        <dbReference type="EMBL" id="GAA4786248.1"/>
    </source>
</evidence>
<organism evidence="11 12">
    <name type="scientific">Lysobacter hankyongensis</name>
    <dbReference type="NCBI Taxonomy" id="1176535"/>
    <lineage>
        <taxon>Bacteria</taxon>
        <taxon>Pseudomonadati</taxon>
        <taxon>Pseudomonadota</taxon>
        <taxon>Gammaproteobacteria</taxon>
        <taxon>Lysobacterales</taxon>
        <taxon>Lysobacteraceae</taxon>
        <taxon>Lysobacter</taxon>
    </lineage>
</organism>
<comment type="function">
    <text evidence="9">Catalyzes the phospholipid dependent N-acylation of the N-terminal cysteine of apolipoprotein, the last step in lipoprotein maturation.</text>
</comment>
<feature type="transmembrane region" description="Helical" evidence="9">
    <location>
        <begin position="196"/>
        <end position="217"/>
    </location>
</feature>
<dbReference type="InterPro" id="IPR036526">
    <property type="entry name" value="C-N_Hydrolase_sf"/>
</dbReference>
<comment type="pathway">
    <text evidence="9">Protein modification; lipoprotein biosynthesis (N-acyl transfer).</text>
</comment>
<proteinExistence type="inferred from homology"/>
<keyword evidence="12" id="KW-1185">Reference proteome</keyword>
<keyword evidence="6 9" id="KW-1133">Transmembrane helix</keyword>
<feature type="transmembrane region" description="Helical" evidence="9">
    <location>
        <begin position="64"/>
        <end position="85"/>
    </location>
</feature>
<evidence type="ECO:0000259" key="10">
    <source>
        <dbReference type="PROSITE" id="PS50263"/>
    </source>
</evidence>
<evidence type="ECO:0000313" key="12">
    <source>
        <dbReference type="Proteomes" id="UP001499959"/>
    </source>
</evidence>
<feature type="transmembrane region" description="Helical" evidence="9">
    <location>
        <begin position="91"/>
        <end position="113"/>
    </location>
</feature>
<dbReference type="PANTHER" id="PTHR38686">
    <property type="entry name" value="APOLIPOPROTEIN N-ACYLTRANSFERASE"/>
    <property type="match status" value="1"/>
</dbReference>
<dbReference type="PANTHER" id="PTHR38686:SF1">
    <property type="entry name" value="APOLIPOPROTEIN N-ACYLTRANSFERASE"/>
    <property type="match status" value="1"/>
</dbReference>
<keyword evidence="3 9" id="KW-1003">Cell membrane</keyword>
<feature type="transmembrane region" description="Helical" evidence="9">
    <location>
        <begin position="564"/>
        <end position="582"/>
    </location>
</feature>
<comment type="caution">
    <text evidence="9">Lacks conserved residue(s) required for the propagation of feature annotation.</text>
</comment>
<dbReference type="Proteomes" id="UP001499959">
    <property type="component" value="Unassembled WGS sequence"/>
</dbReference>
<evidence type="ECO:0000256" key="9">
    <source>
        <dbReference type="HAMAP-Rule" id="MF_01148"/>
    </source>
</evidence>
<gene>
    <name evidence="9" type="primary">lnt</name>
    <name evidence="11" type="ORF">GCM10023307_08740</name>
</gene>
<feature type="domain" description="CN hydrolase" evidence="10">
    <location>
        <begin position="233"/>
        <end position="494"/>
    </location>
</feature>
<feature type="transmembrane region" description="Helical" evidence="9">
    <location>
        <begin position="163"/>
        <end position="184"/>
    </location>
</feature>
<evidence type="ECO:0000256" key="3">
    <source>
        <dbReference type="ARBA" id="ARBA00022475"/>
    </source>
</evidence>
<reference evidence="12" key="1">
    <citation type="journal article" date="2019" name="Int. J. Syst. Evol. Microbiol.">
        <title>The Global Catalogue of Microorganisms (GCM) 10K type strain sequencing project: providing services to taxonomists for standard genome sequencing and annotation.</title>
        <authorList>
            <consortium name="The Broad Institute Genomics Platform"/>
            <consortium name="The Broad Institute Genome Sequencing Center for Infectious Disease"/>
            <person name="Wu L."/>
            <person name="Ma J."/>
        </authorList>
    </citation>
    <scope>NUCLEOTIDE SEQUENCE [LARGE SCALE GENOMIC DNA]</scope>
    <source>
        <strain evidence="12">JCM 18204</strain>
    </source>
</reference>
<dbReference type="Gene3D" id="3.60.110.10">
    <property type="entry name" value="Carbon-nitrogen hydrolase"/>
    <property type="match status" value="1"/>
</dbReference>
<feature type="transmembrane region" description="Helical" evidence="9">
    <location>
        <begin position="594"/>
        <end position="612"/>
    </location>
</feature>
<evidence type="ECO:0000256" key="8">
    <source>
        <dbReference type="ARBA" id="ARBA00023315"/>
    </source>
</evidence>
<name>A0ABP9AU51_9GAMM</name>
<comment type="subcellular location">
    <subcellularLocation>
        <location evidence="1 9">Cell membrane</location>
        <topology evidence="1 9">Multi-pass membrane protein</topology>
    </subcellularLocation>
</comment>
<dbReference type="EC" id="2.3.1.269" evidence="9"/>
<dbReference type="InterPro" id="IPR045378">
    <property type="entry name" value="LNT_N"/>
</dbReference>
<keyword evidence="5 9" id="KW-0812">Transmembrane</keyword>
<evidence type="ECO:0000256" key="2">
    <source>
        <dbReference type="ARBA" id="ARBA00010065"/>
    </source>
</evidence>
<feature type="transmembrane region" description="Helical" evidence="9">
    <location>
        <begin position="508"/>
        <end position="526"/>
    </location>
</feature>
<dbReference type="Pfam" id="PF00795">
    <property type="entry name" value="CN_hydrolase"/>
    <property type="match status" value="1"/>
</dbReference>
<evidence type="ECO:0000256" key="5">
    <source>
        <dbReference type="ARBA" id="ARBA00022692"/>
    </source>
</evidence>
<dbReference type="SUPFAM" id="SSF56317">
    <property type="entry name" value="Carbon-nitrogen hydrolase"/>
    <property type="match status" value="1"/>
</dbReference>
<feature type="transmembrane region" description="Helical" evidence="9">
    <location>
        <begin position="33"/>
        <end position="52"/>
    </location>
</feature>
<feature type="transmembrane region" description="Helical" evidence="9">
    <location>
        <begin position="125"/>
        <end position="143"/>
    </location>
</feature>
<keyword evidence="7 9" id="KW-0472">Membrane</keyword>
<dbReference type="EMBL" id="BAABJE010000002">
    <property type="protein sequence ID" value="GAA4786248.1"/>
    <property type="molecule type" value="Genomic_DNA"/>
</dbReference>
<dbReference type="PROSITE" id="PS50263">
    <property type="entry name" value="CN_HYDROLASE"/>
    <property type="match status" value="1"/>
</dbReference>
<dbReference type="HAMAP" id="MF_01148">
    <property type="entry name" value="Lnt"/>
    <property type="match status" value="1"/>
</dbReference>
<evidence type="ECO:0000256" key="4">
    <source>
        <dbReference type="ARBA" id="ARBA00022679"/>
    </source>
</evidence>
<sequence length="828" mass="88782">MARLSLPGWRALAGVVATAVLFGLYSWGASLGGIGHLLGFVLLVPWLLALDAGRSATRAALSGWAMSVAFVAAVLGWFGVAIATYTGLHGVIGVLVVLVAAPLLQPQFIAFALVRHLAGRRHGPVLRALAGAAAWVAVEWLYPKLLGDTFGHGLAPSLWLRQFADVGGAAGLTFLLILINEAVAAAIARRRDGARAVVRPLAVASAIVALMAGYGAVRLSMLDTAPAAGEKPLRMGMVQSNIVDYDRLRREMGAYEVVRHVLDTHYAMSHEAVEQHGVDALLWSETVYPTTFGHPKSEAGAELDREIQHFISAAGVPLVFGTYDIDATGEYNAASLLEPVPVPLTFYRKTRLFLLTEHVPAWLDGPTLRGALPWTGTWRPGDGARVFPLRLADGREIPVLPMICLDDVDTGLGIDGARLGARVILGLSNDSWFTAHPAGANLHLAVATFRSIETRLPQLRVTSNGISAAIDARGEVVARTAMGERKLLIGEVATGAPPTTLMVLWGDWVGRAGLALLLLLSVFPVVEALRRRRARVATTPARTDAHARIDAVVLTPGWRIAAGLLRLFAWCGLAWIGIELLTLPDAQSNPLTRIWRFAGLVLAPLAAAWAIARAFVATVRIEGDALVLEQRERRIEIPLDNIAAVEPWSLPLPAAGAWLRLASGRRWSHGIALADVSALIDALIGAGARPALATARATPAAMFARVRSAVPRWRIDHPLAKFVLFPLVPALPAFRLHQQIAFGGTFGEYYTFGLKAYVIAFLIWWASWAIGLALFAAALRIVVEAGTGLSLLLRRERAAGVRATLEAVARLLFFVGVPAWLLLRLLSG</sequence>
<dbReference type="RefSeq" id="WP_345302082.1">
    <property type="nucleotide sequence ID" value="NZ_BAABJE010000002.1"/>
</dbReference>
<comment type="catalytic activity">
    <reaction evidence="9">
        <text>N-terminal S-1,2-diacyl-sn-glyceryl-L-cysteinyl-[lipoprotein] + a glycerophospholipid = N-acyl-S-1,2-diacyl-sn-glyceryl-L-cysteinyl-[lipoprotein] + a 2-acyl-sn-glycero-3-phospholipid + H(+)</text>
        <dbReference type="Rhea" id="RHEA:48228"/>
        <dbReference type="Rhea" id="RHEA-COMP:14681"/>
        <dbReference type="Rhea" id="RHEA-COMP:14684"/>
        <dbReference type="ChEBI" id="CHEBI:15378"/>
        <dbReference type="ChEBI" id="CHEBI:136912"/>
        <dbReference type="ChEBI" id="CHEBI:140656"/>
        <dbReference type="ChEBI" id="CHEBI:140657"/>
        <dbReference type="ChEBI" id="CHEBI:140660"/>
        <dbReference type="EC" id="2.3.1.269"/>
    </reaction>
</comment>
<comment type="similarity">
    <text evidence="2 9">Belongs to the CN hydrolase family. Apolipoprotein N-acyltransferase subfamily.</text>
</comment>
<feature type="transmembrane region" description="Helical" evidence="9">
    <location>
        <begin position="803"/>
        <end position="823"/>
    </location>
</feature>
<keyword evidence="4 9" id="KW-0808">Transferase</keyword>